<comment type="caution">
    <text evidence="2">The sequence shown here is derived from an EMBL/GenBank/DDBJ whole genome shotgun (WGS) entry which is preliminary data.</text>
</comment>
<organism evidence="2 3">
    <name type="scientific">Nephila pilipes</name>
    <name type="common">Giant wood spider</name>
    <name type="synonym">Nephila maculata</name>
    <dbReference type="NCBI Taxonomy" id="299642"/>
    <lineage>
        <taxon>Eukaryota</taxon>
        <taxon>Metazoa</taxon>
        <taxon>Ecdysozoa</taxon>
        <taxon>Arthropoda</taxon>
        <taxon>Chelicerata</taxon>
        <taxon>Arachnida</taxon>
        <taxon>Araneae</taxon>
        <taxon>Araneomorphae</taxon>
        <taxon>Entelegynae</taxon>
        <taxon>Araneoidea</taxon>
        <taxon>Nephilidae</taxon>
        <taxon>Nephila</taxon>
    </lineage>
</organism>
<proteinExistence type="predicted"/>
<accession>A0A8X6U2P8</accession>
<reference evidence="2" key="1">
    <citation type="submission" date="2020-08" db="EMBL/GenBank/DDBJ databases">
        <title>Multicomponent nature underlies the extraordinary mechanical properties of spider dragline silk.</title>
        <authorList>
            <person name="Kono N."/>
            <person name="Nakamura H."/>
            <person name="Mori M."/>
            <person name="Yoshida Y."/>
            <person name="Ohtoshi R."/>
            <person name="Malay A.D."/>
            <person name="Moran D.A.P."/>
            <person name="Tomita M."/>
            <person name="Numata K."/>
            <person name="Arakawa K."/>
        </authorList>
    </citation>
    <scope>NUCLEOTIDE SEQUENCE</scope>
</reference>
<name>A0A8X6U2P8_NEPPI</name>
<dbReference type="EMBL" id="BMAW01023693">
    <property type="protein sequence ID" value="GFT84102.1"/>
    <property type="molecule type" value="Genomic_DNA"/>
</dbReference>
<dbReference type="AlphaFoldDB" id="A0A8X6U2P8"/>
<feature type="compositionally biased region" description="Polar residues" evidence="1">
    <location>
        <begin position="62"/>
        <end position="71"/>
    </location>
</feature>
<feature type="region of interest" description="Disordered" evidence="1">
    <location>
        <begin position="62"/>
        <end position="114"/>
    </location>
</feature>
<protein>
    <submittedName>
        <fullName evidence="2">Uncharacterized protein</fullName>
    </submittedName>
</protein>
<keyword evidence="3" id="KW-1185">Reference proteome</keyword>
<evidence type="ECO:0000313" key="3">
    <source>
        <dbReference type="Proteomes" id="UP000887013"/>
    </source>
</evidence>
<dbReference type="Proteomes" id="UP000887013">
    <property type="component" value="Unassembled WGS sequence"/>
</dbReference>
<evidence type="ECO:0000313" key="2">
    <source>
        <dbReference type="EMBL" id="GFT84102.1"/>
    </source>
</evidence>
<gene>
    <name evidence="2" type="ORF">NPIL_547921</name>
</gene>
<sequence length="114" mass="13010">MHANRLNVPWHRVFKEGRAQIALRDPLRVGCCSLRCFEEGRRTRLVLPIKCKQGSEVSVTLSYPTKNSNGETVRIPSDGERPKMRQSRRPHAVSEETEELRIPKPHPGAADDNR</sequence>
<evidence type="ECO:0000256" key="1">
    <source>
        <dbReference type="SAM" id="MobiDB-lite"/>
    </source>
</evidence>